<dbReference type="PANTHER" id="PTHR24304:SF2">
    <property type="entry name" value="24-HYDROXYCHOLESTEROL 7-ALPHA-HYDROXYLASE"/>
    <property type="match status" value="1"/>
</dbReference>
<protein>
    <recommendedName>
        <fullName evidence="15">Lanosterol 14-alpha-demethylase</fullName>
    </recommendedName>
</protein>
<dbReference type="AlphaFoldDB" id="A0A2S5BI21"/>
<evidence type="ECO:0000256" key="1">
    <source>
        <dbReference type="ARBA" id="ARBA00001971"/>
    </source>
</evidence>
<dbReference type="GO" id="GO:0016020">
    <property type="term" value="C:membrane"/>
    <property type="evidence" value="ECO:0007669"/>
    <property type="project" value="UniProtKB-SubCell"/>
</dbReference>
<dbReference type="PRINTS" id="PR00385">
    <property type="entry name" value="P450"/>
</dbReference>
<evidence type="ECO:0000256" key="11">
    <source>
        <dbReference type="RuleBase" id="RU000461"/>
    </source>
</evidence>
<organism evidence="13 14">
    <name type="scientific">Rhodotorula taiwanensis</name>
    <dbReference type="NCBI Taxonomy" id="741276"/>
    <lineage>
        <taxon>Eukaryota</taxon>
        <taxon>Fungi</taxon>
        <taxon>Dikarya</taxon>
        <taxon>Basidiomycota</taxon>
        <taxon>Pucciniomycotina</taxon>
        <taxon>Microbotryomycetes</taxon>
        <taxon>Sporidiobolales</taxon>
        <taxon>Sporidiobolaceae</taxon>
        <taxon>Rhodotorula</taxon>
    </lineage>
</organism>
<keyword evidence="9 12" id="KW-0472">Membrane</keyword>
<evidence type="ECO:0000256" key="2">
    <source>
        <dbReference type="ARBA" id="ARBA00004370"/>
    </source>
</evidence>
<name>A0A2S5BI21_9BASI</name>
<dbReference type="STRING" id="741276.A0A2S5BI21"/>
<dbReference type="GO" id="GO:0005506">
    <property type="term" value="F:iron ion binding"/>
    <property type="evidence" value="ECO:0007669"/>
    <property type="project" value="InterPro"/>
</dbReference>
<evidence type="ECO:0000256" key="3">
    <source>
        <dbReference type="ARBA" id="ARBA00010617"/>
    </source>
</evidence>
<dbReference type="InterPro" id="IPR002403">
    <property type="entry name" value="Cyt_P450_E_grp-IV"/>
</dbReference>
<dbReference type="GO" id="GO:0004497">
    <property type="term" value="F:monooxygenase activity"/>
    <property type="evidence" value="ECO:0007669"/>
    <property type="project" value="UniProtKB-KW"/>
</dbReference>
<evidence type="ECO:0000256" key="4">
    <source>
        <dbReference type="ARBA" id="ARBA00022617"/>
    </source>
</evidence>
<evidence type="ECO:0000313" key="13">
    <source>
        <dbReference type="EMBL" id="POY76426.1"/>
    </source>
</evidence>
<gene>
    <name evidence="13" type="ORF">BMF94_0625</name>
</gene>
<dbReference type="OrthoDB" id="1055148at2759"/>
<dbReference type="EMBL" id="PJQD01000005">
    <property type="protein sequence ID" value="POY76426.1"/>
    <property type="molecule type" value="Genomic_DNA"/>
</dbReference>
<evidence type="ECO:0000256" key="7">
    <source>
        <dbReference type="ARBA" id="ARBA00023004"/>
    </source>
</evidence>
<keyword evidence="14" id="KW-1185">Reference proteome</keyword>
<evidence type="ECO:0008006" key="15">
    <source>
        <dbReference type="Google" id="ProtNLM"/>
    </source>
</evidence>
<evidence type="ECO:0000256" key="5">
    <source>
        <dbReference type="ARBA" id="ARBA00022723"/>
    </source>
</evidence>
<sequence length="537" mass="59836">MGLLAYAGQAILAVFGSLIAAVVLNVAWQLIAPRDPTKPPLVFHYVPVLGCAVSYGMDPMGFLDDCRAKYGPVFTYPLLGRKITAALGPLGSNFVLNGKLAHVNAEEAYTHLTTPVFGTEVVYDVPNHVLMEQKKFVKFGLTTENFRRYVGLIRDEVREHMSKHVYANNTKTVSPGVDAFEASSEITICTASATLQGREIRAAMDKSFAQLYHDLDGGFTPLNFVFPNLPLPSYRRRDRAQLKMREFYISILEKRRASTDEPDQDMLTALQNQQYKTGEPLTDKQIAHIMIALLMAGQHTSAATGSWAILRLGENQDLQRRLYEEQVEHYLDKETGELRDLEYETLQTPLLNAFVKELLRVHPPLHSLMRKIISDCPVPATVGAPAAEPNAPSDFKKRTEGVEYVVPKGEYVLAAPGYSQLDEQIWGSDAKQFRTERWLEGGSKVPGEEDEGEEDYGWGKISKGGKSAYLPFGAGRHRCIGEQFAYVQLGVIIATLVRENSWTLDQPFPGNDYSTMIVMPAKPRKVTFTKRTGAVKA</sequence>
<evidence type="ECO:0000256" key="9">
    <source>
        <dbReference type="ARBA" id="ARBA00023136"/>
    </source>
</evidence>
<dbReference type="Pfam" id="PF00067">
    <property type="entry name" value="p450"/>
    <property type="match status" value="2"/>
</dbReference>
<dbReference type="InterPro" id="IPR050529">
    <property type="entry name" value="CYP450_sterol_14alpha_dmase"/>
</dbReference>
<dbReference type="GO" id="GO:0020037">
    <property type="term" value="F:heme binding"/>
    <property type="evidence" value="ECO:0007669"/>
    <property type="project" value="InterPro"/>
</dbReference>
<proteinExistence type="inferred from homology"/>
<dbReference type="GO" id="GO:0016705">
    <property type="term" value="F:oxidoreductase activity, acting on paired donors, with incorporation or reduction of molecular oxygen"/>
    <property type="evidence" value="ECO:0007669"/>
    <property type="project" value="InterPro"/>
</dbReference>
<keyword evidence="5 10" id="KW-0479">Metal-binding</keyword>
<dbReference type="PROSITE" id="PS00086">
    <property type="entry name" value="CYTOCHROME_P450"/>
    <property type="match status" value="1"/>
</dbReference>
<dbReference type="InterPro" id="IPR036396">
    <property type="entry name" value="Cyt_P450_sf"/>
</dbReference>
<dbReference type="InterPro" id="IPR001128">
    <property type="entry name" value="Cyt_P450"/>
</dbReference>
<keyword evidence="12" id="KW-1133">Transmembrane helix</keyword>
<feature type="transmembrane region" description="Helical" evidence="12">
    <location>
        <begin position="6"/>
        <end position="28"/>
    </location>
</feature>
<comment type="subcellular location">
    <subcellularLocation>
        <location evidence="2">Membrane</location>
    </subcellularLocation>
</comment>
<evidence type="ECO:0000256" key="6">
    <source>
        <dbReference type="ARBA" id="ARBA00023002"/>
    </source>
</evidence>
<keyword evidence="6 11" id="KW-0560">Oxidoreductase</keyword>
<keyword evidence="4 10" id="KW-0349">Heme</keyword>
<dbReference type="SUPFAM" id="SSF48264">
    <property type="entry name" value="Cytochrome P450"/>
    <property type="match status" value="1"/>
</dbReference>
<dbReference type="CDD" id="cd11042">
    <property type="entry name" value="CYP51-like"/>
    <property type="match status" value="1"/>
</dbReference>
<dbReference type="FunFam" id="1.10.630.10:FF:000033">
    <property type="entry name" value="14-alpha sterol demethylase"/>
    <property type="match status" value="1"/>
</dbReference>
<evidence type="ECO:0000256" key="12">
    <source>
        <dbReference type="SAM" id="Phobius"/>
    </source>
</evidence>
<feature type="transmembrane region" description="Helical" evidence="12">
    <location>
        <begin position="40"/>
        <end position="57"/>
    </location>
</feature>
<dbReference type="Gene3D" id="1.10.630.10">
    <property type="entry name" value="Cytochrome P450"/>
    <property type="match status" value="1"/>
</dbReference>
<keyword evidence="7 10" id="KW-0408">Iron</keyword>
<keyword evidence="8 11" id="KW-0503">Monooxygenase</keyword>
<feature type="binding site" description="axial binding residue" evidence="10">
    <location>
        <position position="479"/>
    </location>
    <ligand>
        <name>heme</name>
        <dbReference type="ChEBI" id="CHEBI:30413"/>
    </ligand>
    <ligandPart>
        <name>Fe</name>
        <dbReference type="ChEBI" id="CHEBI:18248"/>
    </ligandPart>
</feature>
<dbReference type="PRINTS" id="PR00465">
    <property type="entry name" value="EP450IV"/>
</dbReference>
<comment type="similarity">
    <text evidence="3 11">Belongs to the cytochrome P450 family.</text>
</comment>
<evidence type="ECO:0000256" key="8">
    <source>
        <dbReference type="ARBA" id="ARBA00023033"/>
    </source>
</evidence>
<comment type="caution">
    <text evidence="13">The sequence shown here is derived from an EMBL/GenBank/DDBJ whole genome shotgun (WGS) entry which is preliminary data.</text>
</comment>
<dbReference type="Proteomes" id="UP000237144">
    <property type="component" value="Unassembled WGS sequence"/>
</dbReference>
<dbReference type="InterPro" id="IPR017972">
    <property type="entry name" value="Cyt_P450_CS"/>
</dbReference>
<dbReference type="PANTHER" id="PTHR24304">
    <property type="entry name" value="CYTOCHROME P450 FAMILY 7"/>
    <property type="match status" value="1"/>
</dbReference>
<comment type="cofactor">
    <cofactor evidence="1 10">
        <name>heme</name>
        <dbReference type="ChEBI" id="CHEBI:30413"/>
    </cofactor>
</comment>
<evidence type="ECO:0000256" key="10">
    <source>
        <dbReference type="PIRSR" id="PIRSR602403-1"/>
    </source>
</evidence>
<reference evidence="13 14" key="1">
    <citation type="journal article" date="2018" name="Front. Microbiol.">
        <title>Prospects for Fungal Bioremediation of Acidic Radioactive Waste Sites: Characterization and Genome Sequence of Rhodotorula taiwanensis MD1149.</title>
        <authorList>
            <person name="Tkavc R."/>
            <person name="Matrosova V.Y."/>
            <person name="Grichenko O.E."/>
            <person name="Gostincar C."/>
            <person name="Volpe R.P."/>
            <person name="Klimenkova P."/>
            <person name="Gaidamakova E.K."/>
            <person name="Zhou C.E."/>
            <person name="Stewart B.J."/>
            <person name="Lyman M.G."/>
            <person name="Malfatti S.A."/>
            <person name="Rubinfeld B."/>
            <person name="Courtot M."/>
            <person name="Singh J."/>
            <person name="Dalgard C.L."/>
            <person name="Hamilton T."/>
            <person name="Frey K.G."/>
            <person name="Gunde-Cimerman N."/>
            <person name="Dugan L."/>
            <person name="Daly M.J."/>
        </authorList>
    </citation>
    <scope>NUCLEOTIDE SEQUENCE [LARGE SCALE GENOMIC DNA]</scope>
    <source>
        <strain evidence="13 14">MD1149</strain>
    </source>
</reference>
<keyword evidence="12" id="KW-0812">Transmembrane</keyword>
<accession>A0A2S5BI21</accession>
<evidence type="ECO:0000313" key="14">
    <source>
        <dbReference type="Proteomes" id="UP000237144"/>
    </source>
</evidence>